<dbReference type="Proteomes" id="UP000789396">
    <property type="component" value="Unassembled WGS sequence"/>
</dbReference>
<dbReference type="EMBL" id="CAJVPZ010028505">
    <property type="protein sequence ID" value="CAG8731561.1"/>
    <property type="molecule type" value="Genomic_DNA"/>
</dbReference>
<organism evidence="2 3">
    <name type="scientific">Racocetra fulgida</name>
    <dbReference type="NCBI Taxonomy" id="60492"/>
    <lineage>
        <taxon>Eukaryota</taxon>
        <taxon>Fungi</taxon>
        <taxon>Fungi incertae sedis</taxon>
        <taxon>Mucoromycota</taxon>
        <taxon>Glomeromycotina</taxon>
        <taxon>Glomeromycetes</taxon>
        <taxon>Diversisporales</taxon>
        <taxon>Gigasporaceae</taxon>
        <taxon>Racocetra</taxon>
    </lineage>
</organism>
<evidence type="ECO:0000313" key="2">
    <source>
        <dbReference type="EMBL" id="CAG8731561.1"/>
    </source>
</evidence>
<dbReference type="AlphaFoldDB" id="A0A9N9IF50"/>
<feature type="region of interest" description="Disordered" evidence="1">
    <location>
        <begin position="1"/>
        <end position="20"/>
    </location>
</feature>
<evidence type="ECO:0000256" key="1">
    <source>
        <dbReference type="SAM" id="MobiDB-lite"/>
    </source>
</evidence>
<comment type="caution">
    <text evidence="2">The sequence shown here is derived from an EMBL/GenBank/DDBJ whole genome shotgun (WGS) entry which is preliminary data.</text>
</comment>
<protein>
    <submittedName>
        <fullName evidence="2">15552_t:CDS:1</fullName>
    </submittedName>
</protein>
<name>A0A9N9IF50_9GLOM</name>
<feature type="compositionally biased region" description="Basic and acidic residues" evidence="1">
    <location>
        <begin position="1"/>
        <end position="10"/>
    </location>
</feature>
<feature type="region of interest" description="Disordered" evidence="1">
    <location>
        <begin position="157"/>
        <end position="237"/>
    </location>
</feature>
<feature type="non-terminal residue" evidence="2">
    <location>
        <position position="237"/>
    </location>
</feature>
<accession>A0A9N9IF50</accession>
<reference evidence="2" key="1">
    <citation type="submission" date="2021-06" db="EMBL/GenBank/DDBJ databases">
        <authorList>
            <person name="Kallberg Y."/>
            <person name="Tangrot J."/>
            <person name="Rosling A."/>
        </authorList>
    </citation>
    <scope>NUCLEOTIDE SEQUENCE</scope>
    <source>
        <strain evidence="2">IN212</strain>
    </source>
</reference>
<dbReference type="OrthoDB" id="2443142at2759"/>
<keyword evidence="3" id="KW-1185">Reference proteome</keyword>
<proteinExistence type="predicted"/>
<gene>
    <name evidence="2" type="ORF">RFULGI_LOCUS12176</name>
</gene>
<feature type="compositionally biased region" description="Pro residues" evidence="1">
    <location>
        <begin position="183"/>
        <end position="194"/>
    </location>
</feature>
<evidence type="ECO:0000313" key="3">
    <source>
        <dbReference type="Proteomes" id="UP000789396"/>
    </source>
</evidence>
<feature type="compositionally biased region" description="Polar residues" evidence="1">
    <location>
        <begin position="199"/>
        <end position="218"/>
    </location>
</feature>
<feature type="non-terminal residue" evidence="2">
    <location>
        <position position="1"/>
    </location>
</feature>
<sequence>PALDIRKNPGHETPVPNTPQGYQLLYQRAWSFNPHERPLIDDINNELDELLKNLKTGSEPVNQPLPTEIPDIIINNRNSDPPLPNKPSQLETDQETVIPPVIPKKPPDIYLNYNQSANQSCERYKFEEQQRVTYAIDPIQDKNKSTPFTRNNFHIKPQYDSAPNLPNLIDQNSLPPHGYSQQVPPPLLPQPPLTPSQQHGYFQQGSPNQYGYFQQASPNHHGYFQQGSPHQHGYFQQ</sequence>
<feature type="compositionally biased region" description="Polar residues" evidence="1">
    <location>
        <begin position="225"/>
        <end position="237"/>
    </location>
</feature>